<protein>
    <submittedName>
        <fullName evidence="6">Symbiotic regulator homolog 1</fullName>
    </submittedName>
</protein>
<comment type="similarity">
    <text evidence="1">Belongs to the LysR transcriptional regulatory family.</text>
</comment>
<evidence type="ECO:0000256" key="2">
    <source>
        <dbReference type="ARBA" id="ARBA00023015"/>
    </source>
</evidence>
<keyword evidence="4" id="KW-0804">Transcription</keyword>
<dbReference type="InterPro" id="IPR000847">
    <property type="entry name" value="LysR_HTH_N"/>
</dbReference>
<accession>A0A0M7F305</accession>
<feature type="domain" description="HTH lysR-type" evidence="5">
    <location>
        <begin position="13"/>
        <end position="70"/>
    </location>
</feature>
<dbReference type="PRINTS" id="PR00039">
    <property type="entry name" value="HTHLYSR"/>
</dbReference>
<name>A0A0M7F305_9BORD</name>
<keyword evidence="3" id="KW-0238">DNA-binding</keyword>
<evidence type="ECO:0000259" key="5">
    <source>
        <dbReference type="PROSITE" id="PS50931"/>
    </source>
</evidence>
<evidence type="ECO:0000313" key="7">
    <source>
        <dbReference type="Proteomes" id="UP000053096"/>
    </source>
</evidence>
<evidence type="ECO:0000256" key="1">
    <source>
        <dbReference type="ARBA" id="ARBA00009437"/>
    </source>
</evidence>
<dbReference type="PANTHER" id="PTHR30118:SF15">
    <property type="entry name" value="TRANSCRIPTIONAL REGULATORY PROTEIN"/>
    <property type="match status" value="1"/>
</dbReference>
<evidence type="ECO:0000256" key="4">
    <source>
        <dbReference type="ARBA" id="ARBA00023163"/>
    </source>
</evidence>
<sequence length="308" mass="33798">MNNAAAMDELRKLDLNLLVVFQHLLEERNISAVARRLDLSQPAVSNALRRLREAFGDELFVRTARGMLPTPLAEGMGGPVGEALSLLSHLTDAAQPFEPATTQRRLRIAMSDVGEIHFMPSLMELCARHAPGARIDSLRLAGADLQRELDAGRVDLALGAFEGLGGGIVQRMLFRQGYATLFRAGHPRAHAGMTLRAFRAERHLVVSRAAPDGQVNQALERAGVVLADQFSVPHFAAVPYIVSTTDLLATVPQKLAASAAPHFGLRVLTPPVKVPFLQTNLYWHRRFQRDGGNQWLRALIIETFADRA</sequence>
<evidence type="ECO:0000313" key="6">
    <source>
        <dbReference type="EMBL" id="CUI75316.1"/>
    </source>
</evidence>
<dbReference type="SUPFAM" id="SSF53850">
    <property type="entry name" value="Periplasmic binding protein-like II"/>
    <property type="match status" value="1"/>
</dbReference>
<dbReference type="PROSITE" id="PS50931">
    <property type="entry name" value="HTH_LYSR"/>
    <property type="match status" value="1"/>
</dbReference>
<dbReference type="Pfam" id="PF00126">
    <property type="entry name" value="HTH_1"/>
    <property type="match status" value="1"/>
</dbReference>
<dbReference type="GO" id="GO:0003700">
    <property type="term" value="F:DNA-binding transcription factor activity"/>
    <property type="evidence" value="ECO:0007669"/>
    <property type="project" value="InterPro"/>
</dbReference>
<reference evidence="6 7" key="1">
    <citation type="submission" date="2015-09" db="EMBL/GenBank/DDBJ databases">
        <authorList>
            <person name="Jackson K.R."/>
            <person name="Lunt B.L."/>
            <person name="Fisher J.N.B."/>
            <person name="Gardner A.V."/>
            <person name="Bailey M.E."/>
            <person name="Deus L.M."/>
            <person name="Earl A.S."/>
            <person name="Gibby P.D."/>
            <person name="Hartmann K.A."/>
            <person name="Liu J.E."/>
            <person name="Manci A.M."/>
            <person name="Nielsen D.A."/>
            <person name="Solomon M.B."/>
            <person name="Breakwell D.P."/>
            <person name="Burnett S.H."/>
            <person name="Grose J.H."/>
        </authorList>
    </citation>
    <scope>NUCLEOTIDE SEQUENCE [LARGE SCALE GENOMIC DNA]</scope>
    <source>
        <strain evidence="6 7">2789STDY5608636</strain>
    </source>
</reference>
<dbReference type="InterPro" id="IPR036390">
    <property type="entry name" value="WH_DNA-bd_sf"/>
</dbReference>
<dbReference type="GO" id="GO:0003677">
    <property type="term" value="F:DNA binding"/>
    <property type="evidence" value="ECO:0007669"/>
    <property type="project" value="UniProtKB-KW"/>
</dbReference>
<dbReference type="Gene3D" id="1.10.10.10">
    <property type="entry name" value="Winged helix-like DNA-binding domain superfamily/Winged helix DNA-binding domain"/>
    <property type="match status" value="1"/>
</dbReference>
<dbReference type="Proteomes" id="UP000053096">
    <property type="component" value="Unassembled WGS sequence"/>
</dbReference>
<proteinExistence type="inferred from homology"/>
<dbReference type="InterPro" id="IPR050389">
    <property type="entry name" value="LysR-type_TF"/>
</dbReference>
<keyword evidence="2" id="KW-0805">Transcription regulation</keyword>
<dbReference type="Pfam" id="PF03466">
    <property type="entry name" value="LysR_substrate"/>
    <property type="match status" value="1"/>
</dbReference>
<dbReference type="InterPro" id="IPR005119">
    <property type="entry name" value="LysR_subst-bd"/>
</dbReference>
<dbReference type="AlphaFoldDB" id="A0A0M7F305"/>
<dbReference type="PANTHER" id="PTHR30118">
    <property type="entry name" value="HTH-TYPE TRANSCRIPTIONAL REGULATOR LEUO-RELATED"/>
    <property type="match status" value="1"/>
</dbReference>
<gene>
    <name evidence="6" type="primary">syrM1</name>
    <name evidence="6" type="ORF">ERS370011_02076</name>
</gene>
<evidence type="ECO:0000256" key="3">
    <source>
        <dbReference type="ARBA" id="ARBA00023125"/>
    </source>
</evidence>
<organism evidence="6 7">
    <name type="scientific">Bordetella pseudohinzii</name>
    <dbReference type="NCBI Taxonomy" id="1331258"/>
    <lineage>
        <taxon>Bacteria</taxon>
        <taxon>Pseudomonadati</taxon>
        <taxon>Pseudomonadota</taxon>
        <taxon>Betaproteobacteria</taxon>
        <taxon>Burkholderiales</taxon>
        <taxon>Alcaligenaceae</taxon>
        <taxon>Bordetella</taxon>
    </lineage>
</organism>
<dbReference type="InterPro" id="IPR036388">
    <property type="entry name" value="WH-like_DNA-bd_sf"/>
</dbReference>
<dbReference type="EMBL" id="CYTV01000004">
    <property type="protein sequence ID" value="CUI75316.1"/>
    <property type="molecule type" value="Genomic_DNA"/>
</dbReference>
<dbReference type="CDD" id="cd08459">
    <property type="entry name" value="PBP2_DntR_NahR_LinR_like"/>
    <property type="match status" value="1"/>
</dbReference>
<dbReference type="SUPFAM" id="SSF46785">
    <property type="entry name" value="Winged helix' DNA-binding domain"/>
    <property type="match status" value="1"/>
</dbReference>
<dbReference type="Gene3D" id="3.40.190.10">
    <property type="entry name" value="Periplasmic binding protein-like II"/>
    <property type="match status" value="2"/>
</dbReference>